<evidence type="ECO:0000256" key="6">
    <source>
        <dbReference type="SAM" id="Phobius"/>
    </source>
</evidence>
<sequence>MTSTTHQASNSEDVWVDNSMAQDKEAAREEEGAELVGNQVDAHLSVKEALRYYWKAIFWSFLISNATIMESYDLILNNLLIAYPAFQKSFGEQLPNGSWSLDSQWQVALKMSTNIGLTIGVLVNGWLSDRWPPRLLMIGAHILVIAFVFISFFAQRIEVLFVGSLLTAIPCGFFVPATSAYAAEICPTKLRGYMTTYVNLGWVIGHMIAAGVCQGLLKVQGEWSWRIVYAVQWAWPVPLAVACWFAPESPWWLARKDRIEDARKSLQRLCSAPLDVINPDDTLAMIQGILRLEREEMKIQGTYLDCFKDTNLRRTEVAVVSWGGQILPGFVIQNYATYFFTLAGLSASDSFKISLGKLSPD</sequence>
<dbReference type="OrthoDB" id="6612291at2759"/>
<dbReference type="Pfam" id="PF00083">
    <property type="entry name" value="Sugar_tr"/>
    <property type="match status" value="1"/>
</dbReference>
<gene>
    <name evidence="8" type="ORF">UCRPA7_594</name>
</gene>
<dbReference type="GeneID" id="19326545"/>
<dbReference type="PROSITE" id="PS50850">
    <property type="entry name" value="MFS"/>
    <property type="match status" value="1"/>
</dbReference>
<protein>
    <submittedName>
        <fullName evidence="8">Putative maltose permease mal61 protein</fullName>
    </submittedName>
</protein>
<evidence type="ECO:0000256" key="4">
    <source>
        <dbReference type="ARBA" id="ARBA00022989"/>
    </source>
</evidence>
<feature type="transmembrane region" description="Helical" evidence="6">
    <location>
        <begin position="160"/>
        <end position="183"/>
    </location>
</feature>
<dbReference type="EMBL" id="KB932812">
    <property type="protein sequence ID" value="EOO03760.1"/>
    <property type="molecule type" value="Genomic_DNA"/>
</dbReference>
<name>R8BWP9_PHAM7</name>
<keyword evidence="9" id="KW-1185">Reference proteome</keyword>
<feature type="domain" description="Major facilitator superfamily (MFS) profile" evidence="7">
    <location>
        <begin position="59"/>
        <end position="361"/>
    </location>
</feature>
<dbReference type="RefSeq" id="XP_007911379.1">
    <property type="nucleotide sequence ID" value="XM_007913188.1"/>
</dbReference>
<dbReference type="InterPro" id="IPR005828">
    <property type="entry name" value="MFS_sugar_transport-like"/>
</dbReference>
<feature type="transmembrane region" description="Helical" evidence="6">
    <location>
        <begin position="195"/>
        <end position="217"/>
    </location>
</feature>
<dbReference type="eggNOG" id="KOG0254">
    <property type="taxonomic scope" value="Eukaryota"/>
</dbReference>
<feature type="transmembrane region" description="Helical" evidence="6">
    <location>
        <begin position="103"/>
        <end position="123"/>
    </location>
</feature>
<keyword evidence="3 6" id="KW-0812">Transmembrane</keyword>
<dbReference type="PANTHER" id="PTHR48022">
    <property type="entry name" value="PLASTIDIC GLUCOSE TRANSPORTER 4"/>
    <property type="match status" value="1"/>
</dbReference>
<dbReference type="Gene3D" id="1.20.1250.20">
    <property type="entry name" value="MFS general substrate transporter like domains"/>
    <property type="match status" value="1"/>
</dbReference>
<evidence type="ECO:0000313" key="8">
    <source>
        <dbReference type="EMBL" id="EOO03760.1"/>
    </source>
</evidence>
<dbReference type="InterPro" id="IPR036259">
    <property type="entry name" value="MFS_trans_sf"/>
</dbReference>
<dbReference type="HOGENOM" id="CLU_001265_11_2_1"/>
<feature type="transmembrane region" description="Helical" evidence="6">
    <location>
        <begin position="135"/>
        <end position="154"/>
    </location>
</feature>
<proteinExistence type="inferred from homology"/>
<evidence type="ECO:0000313" key="9">
    <source>
        <dbReference type="Proteomes" id="UP000014074"/>
    </source>
</evidence>
<evidence type="ECO:0000256" key="1">
    <source>
        <dbReference type="ARBA" id="ARBA00004141"/>
    </source>
</evidence>
<dbReference type="GO" id="GO:0005351">
    <property type="term" value="F:carbohydrate:proton symporter activity"/>
    <property type="evidence" value="ECO:0007669"/>
    <property type="project" value="TreeGrafter"/>
</dbReference>
<comment type="subcellular location">
    <subcellularLocation>
        <location evidence="1">Membrane</location>
        <topology evidence="1">Multi-pass membrane protein</topology>
    </subcellularLocation>
</comment>
<evidence type="ECO:0000259" key="7">
    <source>
        <dbReference type="PROSITE" id="PS50850"/>
    </source>
</evidence>
<accession>R8BWP9</accession>
<dbReference type="AlphaFoldDB" id="R8BWP9"/>
<feature type="transmembrane region" description="Helical" evidence="6">
    <location>
        <begin position="57"/>
        <end position="83"/>
    </location>
</feature>
<dbReference type="Proteomes" id="UP000014074">
    <property type="component" value="Unassembled WGS sequence"/>
</dbReference>
<comment type="similarity">
    <text evidence="2">Belongs to the major facilitator superfamily. Sugar transporter (TC 2.A.1.1) family.</text>
</comment>
<keyword evidence="4 6" id="KW-1133">Transmembrane helix</keyword>
<dbReference type="SUPFAM" id="SSF103473">
    <property type="entry name" value="MFS general substrate transporter"/>
    <property type="match status" value="1"/>
</dbReference>
<organism evidence="8 9">
    <name type="scientific">Phaeoacremonium minimum (strain UCR-PA7)</name>
    <name type="common">Esca disease fungus</name>
    <name type="synonym">Togninia minima</name>
    <dbReference type="NCBI Taxonomy" id="1286976"/>
    <lineage>
        <taxon>Eukaryota</taxon>
        <taxon>Fungi</taxon>
        <taxon>Dikarya</taxon>
        <taxon>Ascomycota</taxon>
        <taxon>Pezizomycotina</taxon>
        <taxon>Sordariomycetes</taxon>
        <taxon>Sordariomycetidae</taxon>
        <taxon>Togniniales</taxon>
        <taxon>Togniniaceae</taxon>
        <taxon>Phaeoacremonium</taxon>
    </lineage>
</organism>
<keyword evidence="5 6" id="KW-0472">Membrane</keyword>
<evidence type="ECO:0000256" key="5">
    <source>
        <dbReference type="ARBA" id="ARBA00023136"/>
    </source>
</evidence>
<evidence type="ECO:0000256" key="3">
    <source>
        <dbReference type="ARBA" id="ARBA00022692"/>
    </source>
</evidence>
<dbReference type="InterPro" id="IPR020846">
    <property type="entry name" value="MFS_dom"/>
</dbReference>
<dbReference type="GO" id="GO:0016020">
    <property type="term" value="C:membrane"/>
    <property type="evidence" value="ECO:0007669"/>
    <property type="project" value="UniProtKB-SubCell"/>
</dbReference>
<reference evidence="9" key="1">
    <citation type="journal article" date="2013" name="Genome Announc.">
        <title>Draft genome sequence of the ascomycete Phaeoacremonium aleophilum strain UCR-PA7, a causal agent of the esca disease complex in grapevines.</title>
        <authorList>
            <person name="Blanco-Ulate B."/>
            <person name="Rolshausen P."/>
            <person name="Cantu D."/>
        </authorList>
    </citation>
    <scope>NUCLEOTIDE SEQUENCE [LARGE SCALE GENOMIC DNA]</scope>
    <source>
        <strain evidence="9">UCR-PA7</strain>
    </source>
</reference>
<dbReference type="KEGG" id="tmn:UCRPA7_594"/>
<evidence type="ECO:0000256" key="2">
    <source>
        <dbReference type="ARBA" id="ARBA00010992"/>
    </source>
</evidence>
<feature type="transmembrane region" description="Helical" evidence="6">
    <location>
        <begin position="223"/>
        <end position="246"/>
    </location>
</feature>
<dbReference type="InterPro" id="IPR050360">
    <property type="entry name" value="MFS_Sugar_Transporters"/>
</dbReference>
<dbReference type="PANTHER" id="PTHR48022:SF5">
    <property type="entry name" value="ALPHA-GLUCOSIDES PERMEASE MPH2-RELATED"/>
    <property type="match status" value="1"/>
</dbReference>